<evidence type="ECO:0000256" key="5">
    <source>
        <dbReference type="ARBA" id="ARBA00022771"/>
    </source>
</evidence>
<dbReference type="FunFam" id="3.30.160.60:FF:000358">
    <property type="entry name" value="zinc finger protein 24"/>
    <property type="match status" value="1"/>
</dbReference>
<feature type="domain" description="C2H2-type" evidence="12">
    <location>
        <begin position="1317"/>
        <end position="1345"/>
    </location>
</feature>
<dbReference type="InterPro" id="IPR050331">
    <property type="entry name" value="Zinc_finger"/>
</dbReference>
<feature type="non-terminal residue" evidence="13">
    <location>
        <position position="1403"/>
    </location>
</feature>
<comment type="caution">
    <text evidence="13">The sequence shown here is derived from an EMBL/GenBank/DDBJ whole genome shotgun (WGS) entry which is preliminary data.</text>
</comment>
<evidence type="ECO:0000256" key="3">
    <source>
        <dbReference type="ARBA" id="ARBA00022723"/>
    </source>
</evidence>
<evidence type="ECO:0000256" key="10">
    <source>
        <dbReference type="ARBA" id="ARBA00023242"/>
    </source>
</evidence>
<feature type="domain" description="C2H2-type" evidence="12">
    <location>
        <begin position="893"/>
        <end position="920"/>
    </location>
</feature>
<feature type="domain" description="C2H2-type" evidence="12">
    <location>
        <begin position="618"/>
        <end position="641"/>
    </location>
</feature>
<dbReference type="FunFam" id="3.30.160.60:FF:002343">
    <property type="entry name" value="Zinc finger protein 33A"/>
    <property type="match status" value="1"/>
</dbReference>
<keyword evidence="7" id="KW-0805">Transcription regulation</keyword>
<keyword evidence="4" id="KW-0677">Repeat</keyword>
<keyword evidence="8" id="KW-0238">DNA-binding</keyword>
<evidence type="ECO:0000256" key="8">
    <source>
        <dbReference type="ARBA" id="ARBA00023125"/>
    </source>
</evidence>
<dbReference type="PANTHER" id="PTHR16515:SF49">
    <property type="entry name" value="GASTRULA ZINC FINGER PROTEIN XLCGF49.1-LIKE-RELATED"/>
    <property type="match status" value="1"/>
</dbReference>
<keyword evidence="3" id="KW-0479">Metal-binding</keyword>
<feature type="domain" description="C2H2-type" evidence="12">
    <location>
        <begin position="654"/>
        <end position="681"/>
    </location>
</feature>
<proteinExistence type="inferred from homology"/>
<feature type="domain" description="C2H2-type" evidence="12">
    <location>
        <begin position="571"/>
        <end position="599"/>
    </location>
</feature>
<feature type="domain" description="C2H2-type" evidence="12">
    <location>
        <begin position="1207"/>
        <end position="1234"/>
    </location>
</feature>
<feature type="domain" description="C2H2-type" evidence="12">
    <location>
        <begin position="138"/>
        <end position="168"/>
    </location>
</feature>
<dbReference type="FunFam" id="3.30.160.60:FF:001498">
    <property type="entry name" value="Zinc finger protein 404"/>
    <property type="match status" value="2"/>
</dbReference>
<dbReference type="PANTHER" id="PTHR16515">
    <property type="entry name" value="PR DOMAIN ZINC FINGER PROTEIN"/>
    <property type="match status" value="1"/>
</dbReference>
<dbReference type="FunFam" id="3.30.160.60:FF:000446">
    <property type="entry name" value="Zinc finger protein"/>
    <property type="match status" value="4"/>
</dbReference>
<accession>A0AAD8E4S3</accession>
<feature type="domain" description="C2H2-type" evidence="12">
    <location>
        <begin position="348"/>
        <end position="376"/>
    </location>
</feature>
<dbReference type="FunFam" id="3.30.160.60:FF:000710">
    <property type="entry name" value="Zinc finger protein 768"/>
    <property type="match status" value="1"/>
</dbReference>
<dbReference type="PROSITE" id="PS50157">
    <property type="entry name" value="ZINC_FINGER_C2H2_2"/>
    <property type="match status" value="27"/>
</dbReference>
<feature type="domain" description="C2H2-type" evidence="12">
    <location>
        <begin position="1179"/>
        <end position="1206"/>
    </location>
</feature>
<dbReference type="PROSITE" id="PS00028">
    <property type="entry name" value="ZINC_FINGER_C2H2_1"/>
    <property type="match status" value="26"/>
</dbReference>
<feature type="domain" description="C2H2-type" evidence="12">
    <location>
        <begin position="1261"/>
        <end position="1288"/>
    </location>
</feature>
<evidence type="ECO:0000256" key="6">
    <source>
        <dbReference type="ARBA" id="ARBA00022833"/>
    </source>
</evidence>
<evidence type="ECO:0000256" key="9">
    <source>
        <dbReference type="ARBA" id="ARBA00023163"/>
    </source>
</evidence>
<dbReference type="FunFam" id="3.30.160.60:FF:000702">
    <property type="entry name" value="Transcription factor E4F1 isoform 1"/>
    <property type="match status" value="1"/>
</dbReference>
<protein>
    <recommendedName>
        <fullName evidence="12">C2H2-type domain-containing protein</fullName>
    </recommendedName>
</protein>
<evidence type="ECO:0000256" key="2">
    <source>
        <dbReference type="ARBA" id="ARBA00006991"/>
    </source>
</evidence>
<evidence type="ECO:0000313" key="14">
    <source>
        <dbReference type="Proteomes" id="UP001233999"/>
    </source>
</evidence>
<sequence>MLHNTWIKLNTAEHLCQYEDSVDKLPKYFKQSPTQEDENNSDIPESCDNHSAYEMSTCEVFENEHILPDYQNTIVIVNEEFKDESNETLHDYDDSYLDCSDSSDKSFSGTFEVEENGNKEEPRPLLQHIKNKHNLCKFSCTSCGEVFESNTDLTLHKSEYCCHTNKMISFLCSVCATKKKKNLKKHMIKHENLISETSEKSFSCDICKKKFSTHEKASIHKRTHTGEFLFYCELCGESFLYMSNLEEHYKDNHEGKQCMASKKYICNVCSKPFATRTYLKVHIRTHTGEKPFVCSVCNRAFSQRTSLFNHSVVHTDSRPYECTFCNKAFRRRDTLLIHIRTHTGEKPYVCEICSRGFAQLTDMKKHRIKIHNAPPLMKRKYRVEGSLLMTFDDFEATFAGRMLPDIFPLMNLILPCLIKIKYGVNVTRYPKVMHKLSLKQLRGKFSFAYNGNQHKIFTEWIIKTKRTIGNQLQDHNYVRCSSLGKKQLNNLEQVGEDYGISNNFKSESIDLLDDLSAYEVFELGDKSAEKDDSMIDCLKFEDSDDIYLKDHGYATKQFEDFDLQNSETLIYHCHHCEKEFLHSSLLKQHLRTDHKKSKLQTHRMTHEPNLWNELEITHLCHTCGKTFNTSSKLKCHEKRVHQHVPVTQIGEKKHICEVCGLAFQFNKYLRKHILKHGPGKVKESLSFPCDICKKEFTTPKRLAAHTRTHTGERPYSCEHLCGKVFSTKQYRDIHLRIHKGEKPYVCKICNRAFTQRTTLVNHSALHSDHRPYPCHLCEKAFRRRETLIIHIRTHTGEKPHVCEICGRGFAQLTDMKKHRHCMCPTFWLMQKKLLLTGCTCYLLKHTWRNTLVEIHKYFSPYDLLDLDWPYAEYNDKHKTATDCQVTKVDIGNHTCSLCGRKYMTKKSLREHTKKHFMERVKCNICDRFYKYESMLKIHIERHKGARKYTCQYCNKEFIFLECMDSKNSINKRDTTQICEVCGKMFHLASKLKRHMVQHTGEKPFECETCGMRFGHKQTLINHLICHSELRPFKCKFCGKAFKRERNMRGHEEKNHGLVVSHDHVSRVNQGNSGIFFCIKFILAIYVAQLRTHNQTHTDTKPFHCAMCNKRFRRKPHLETHLRTHTGEKPFACNICGRCFSQNAKLRYHMMKHTGEKPFVYLRPYKLNAKPEQGKDGINYPCIVCKTEFLTNQKLKIHMRCHGSSVEFPCVICEKVLPSKQRHDNHMKSHTGEFGCVICGKVLTSKDGLGNHMRTHTGERPFVCDVCGFAVKTRGHLIQHRRTHTDDKPFPCKICDKRFRRRANLEVHIRTHTGEKPFVCDICGRGFSQIGDMKKHRLKIHTADSPSLKFRLYEGFTNPRPDKSQRNVVILGKTDRMQHNKQKNERGYLILKYDLIKSAKLYNN</sequence>
<keyword evidence="6" id="KW-0862">Zinc</keyword>
<comment type="subcellular location">
    <subcellularLocation>
        <location evidence="1">Nucleus</location>
    </subcellularLocation>
</comment>
<feature type="domain" description="C2H2-type" evidence="12">
    <location>
        <begin position="687"/>
        <end position="714"/>
    </location>
</feature>
<keyword evidence="14" id="KW-1185">Reference proteome</keyword>
<organism evidence="13 14">
    <name type="scientific">Diploptera punctata</name>
    <name type="common">Pacific beetle cockroach</name>
    <dbReference type="NCBI Taxonomy" id="6984"/>
    <lineage>
        <taxon>Eukaryota</taxon>
        <taxon>Metazoa</taxon>
        <taxon>Ecdysozoa</taxon>
        <taxon>Arthropoda</taxon>
        <taxon>Hexapoda</taxon>
        <taxon>Insecta</taxon>
        <taxon>Pterygota</taxon>
        <taxon>Neoptera</taxon>
        <taxon>Polyneoptera</taxon>
        <taxon>Dictyoptera</taxon>
        <taxon>Blattodea</taxon>
        <taxon>Blaberoidea</taxon>
        <taxon>Blaberidae</taxon>
        <taxon>Diplopterinae</taxon>
        <taxon>Diploptera</taxon>
    </lineage>
</organism>
<evidence type="ECO:0000256" key="11">
    <source>
        <dbReference type="PROSITE-ProRule" id="PRU00042"/>
    </source>
</evidence>
<feature type="domain" description="C2H2-type" evidence="12">
    <location>
        <begin position="976"/>
        <end position="1003"/>
    </location>
</feature>
<feature type="domain" description="C2H2-type" evidence="12">
    <location>
        <begin position="1032"/>
        <end position="1055"/>
    </location>
</feature>
<evidence type="ECO:0000313" key="13">
    <source>
        <dbReference type="EMBL" id="KAJ9576791.1"/>
    </source>
</evidence>
<evidence type="ECO:0000256" key="4">
    <source>
        <dbReference type="ARBA" id="ARBA00022737"/>
    </source>
</evidence>
<dbReference type="Proteomes" id="UP001233999">
    <property type="component" value="Unassembled WGS sequence"/>
</dbReference>
<gene>
    <name evidence="13" type="ORF">L9F63_006632</name>
</gene>
<dbReference type="GO" id="GO:0005634">
    <property type="term" value="C:nucleus"/>
    <property type="evidence" value="ECO:0007669"/>
    <property type="project" value="UniProtKB-SubCell"/>
</dbReference>
<dbReference type="Pfam" id="PF00096">
    <property type="entry name" value="zf-C2H2"/>
    <property type="match status" value="15"/>
</dbReference>
<evidence type="ECO:0000256" key="1">
    <source>
        <dbReference type="ARBA" id="ARBA00004123"/>
    </source>
</evidence>
<dbReference type="GO" id="GO:0006357">
    <property type="term" value="P:regulation of transcription by RNA polymerase II"/>
    <property type="evidence" value="ECO:0007669"/>
    <property type="project" value="UniProtKB-ARBA"/>
</dbReference>
<feature type="domain" description="C2H2-type" evidence="12">
    <location>
        <begin position="230"/>
        <end position="258"/>
    </location>
</feature>
<keyword evidence="9" id="KW-0804">Transcription</keyword>
<dbReference type="EMBL" id="JASPKZ010009391">
    <property type="protein sequence ID" value="KAJ9576791.1"/>
    <property type="molecule type" value="Genomic_DNA"/>
</dbReference>
<dbReference type="GO" id="GO:0008270">
    <property type="term" value="F:zinc ion binding"/>
    <property type="evidence" value="ECO:0007669"/>
    <property type="project" value="UniProtKB-KW"/>
</dbReference>
<feature type="domain" description="C2H2-type" evidence="12">
    <location>
        <begin position="292"/>
        <end position="319"/>
    </location>
</feature>
<evidence type="ECO:0000259" key="12">
    <source>
        <dbReference type="PROSITE" id="PS50157"/>
    </source>
</evidence>
<dbReference type="InterPro" id="IPR013087">
    <property type="entry name" value="Znf_C2H2_type"/>
</dbReference>
<dbReference type="InterPro" id="IPR036236">
    <property type="entry name" value="Znf_C2H2_sf"/>
</dbReference>
<feature type="domain" description="C2H2-type" evidence="12">
    <location>
        <begin position="772"/>
        <end position="799"/>
    </location>
</feature>
<feature type="domain" description="C2H2-type" evidence="12">
    <location>
        <begin position="202"/>
        <end position="229"/>
    </location>
</feature>
<dbReference type="FunFam" id="3.30.160.60:FF:000478">
    <property type="entry name" value="Zinc finger protein 133"/>
    <property type="match status" value="1"/>
</dbReference>
<keyword evidence="5 11" id="KW-0863">Zinc-finger</keyword>
<dbReference type="GO" id="GO:1990837">
    <property type="term" value="F:sequence-specific double-stranded DNA binding"/>
    <property type="evidence" value="ECO:0007669"/>
    <property type="project" value="UniProtKB-ARBA"/>
</dbReference>
<dbReference type="FunFam" id="3.30.160.60:FF:000303">
    <property type="entry name" value="Zinc finger protein 41"/>
    <property type="match status" value="1"/>
</dbReference>
<feature type="domain" description="C2H2-type" evidence="12">
    <location>
        <begin position="1102"/>
        <end position="1129"/>
    </location>
</feature>
<evidence type="ECO:0000256" key="7">
    <source>
        <dbReference type="ARBA" id="ARBA00023015"/>
    </source>
</evidence>
<feature type="domain" description="C2H2-type" evidence="12">
    <location>
        <begin position="920"/>
        <end position="947"/>
    </location>
</feature>
<dbReference type="SUPFAM" id="SSF57667">
    <property type="entry name" value="beta-beta-alpha zinc fingers"/>
    <property type="match status" value="14"/>
</dbReference>
<feature type="domain" description="C2H2-type" evidence="12">
    <location>
        <begin position="1130"/>
        <end position="1157"/>
    </location>
</feature>
<feature type="domain" description="C2H2-type" evidence="12">
    <location>
        <begin position="1289"/>
        <end position="1316"/>
    </location>
</feature>
<reference evidence="13" key="2">
    <citation type="submission" date="2023-05" db="EMBL/GenBank/DDBJ databases">
        <authorList>
            <person name="Fouks B."/>
        </authorList>
    </citation>
    <scope>NUCLEOTIDE SEQUENCE</scope>
    <source>
        <strain evidence="13">Stay&amp;Tobe</strain>
        <tissue evidence="13">Testes</tissue>
    </source>
</reference>
<feature type="domain" description="C2H2-type" evidence="12">
    <location>
        <begin position="1233"/>
        <end position="1260"/>
    </location>
</feature>
<dbReference type="SMART" id="SM00355">
    <property type="entry name" value="ZnF_C2H2"/>
    <property type="match status" value="29"/>
</dbReference>
<feature type="domain" description="C2H2-type" evidence="12">
    <location>
        <begin position="744"/>
        <end position="771"/>
    </location>
</feature>
<keyword evidence="10" id="KW-0539">Nucleus</keyword>
<comment type="similarity">
    <text evidence="2">Belongs to the krueppel C2H2-type zinc-finger protein family.</text>
</comment>
<dbReference type="Gene3D" id="3.30.160.60">
    <property type="entry name" value="Classic Zinc Finger"/>
    <property type="match status" value="23"/>
</dbReference>
<feature type="domain" description="C2H2-type" evidence="12">
    <location>
        <begin position="1004"/>
        <end position="1031"/>
    </location>
</feature>
<reference evidence="13" key="1">
    <citation type="journal article" date="2023" name="IScience">
        <title>Live-bearing cockroach genome reveals convergent evolutionary mechanisms linked to viviparity in insects and beyond.</title>
        <authorList>
            <person name="Fouks B."/>
            <person name="Harrison M.C."/>
            <person name="Mikhailova A.A."/>
            <person name="Marchal E."/>
            <person name="English S."/>
            <person name="Carruthers M."/>
            <person name="Jennings E.C."/>
            <person name="Chiamaka E.L."/>
            <person name="Frigard R.A."/>
            <person name="Pippel M."/>
            <person name="Attardo G.M."/>
            <person name="Benoit J.B."/>
            <person name="Bornberg-Bauer E."/>
            <person name="Tobe S.S."/>
        </authorList>
    </citation>
    <scope>NUCLEOTIDE SEQUENCE</scope>
    <source>
        <strain evidence="13">Stay&amp;Tobe</strain>
    </source>
</reference>
<feature type="domain" description="C2H2-type" evidence="12">
    <location>
        <begin position="264"/>
        <end position="291"/>
    </location>
</feature>
<feature type="domain" description="C2H2-type" evidence="12">
    <location>
        <begin position="715"/>
        <end position="743"/>
    </location>
</feature>
<dbReference type="FunFam" id="3.30.160.60:FF:001289">
    <property type="entry name" value="Zinc finger protein 574"/>
    <property type="match status" value="1"/>
</dbReference>
<name>A0AAD8E4S3_DIPPU</name>
<feature type="domain" description="C2H2-type" evidence="12">
    <location>
        <begin position="320"/>
        <end position="347"/>
    </location>
</feature>
<dbReference type="FunFam" id="3.30.160.60:FF:001370">
    <property type="entry name" value="Zinc finger protein"/>
    <property type="match status" value="1"/>
</dbReference>